<gene>
    <name evidence="1" type="ORF">DESUT3_31100</name>
</gene>
<reference evidence="1 2" key="2">
    <citation type="journal article" date="2021" name="Int. J. Syst. Evol. Microbiol.">
        <title>Isolation and Polyphasic Characterization of Desulfuromonas versatilis sp. Nov., an Electrogenic Bacteria Capable of Versatile Metabolism Isolated from a Graphene Oxide-Reducing Enrichment Culture.</title>
        <authorList>
            <person name="Xie L."/>
            <person name="Yoshida N."/>
            <person name="Ishii S."/>
            <person name="Meng L."/>
        </authorList>
    </citation>
    <scope>NUCLEOTIDE SEQUENCE [LARGE SCALE GENOMIC DNA]</scope>
    <source>
        <strain evidence="1 2">NIT-T3</strain>
    </source>
</reference>
<reference evidence="1 2" key="1">
    <citation type="journal article" date="2016" name="C (Basel)">
        <title>Selective Growth of and Electricity Production by Marine Exoelectrogenic Bacteria in Self-Aggregated Hydrogel of Microbially Reduced Graphene Oxide.</title>
        <authorList>
            <person name="Yoshida N."/>
            <person name="Goto Y."/>
            <person name="Miyata Y."/>
        </authorList>
    </citation>
    <scope>NUCLEOTIDE SEQUENCE [LARGE SCALE GENOMIC DNA]</scope>
    <source>
        <strain evidence="1 2">NIT-T3</strain>
    </source>
</reference>
<dbReference type="InterPro" id="IPR011044">
    <property type="entry name" value="Quino_amine_DH_bsu"/>
</dbReference>
<name>A0ABN6E4N2_9BACT</name>
<dbReference type="InterPro" id="IPR015943">
    <property type="entry name" value="WD40/YVTN_repeat-like_dom_sf"/>
</dbReference>
<dbReference type="Proteomes" id="UP001319827">
    <property type="component" value="Chromosome"/>
</dbReference>
<evidence type="ECO:0000313" key="2">
    <source>
        <dbReference type="Proteomes" id="UP001319827"/>
    </source>
</evidence>
<protein>
    <submittedName>
        <fullName evidence="1">Glutaminyl-peptide cyclotransferase</fullName>
    </submittedName>
</protein>
<sequence>MAAAPVYGYRIVNSYPHDPGAFTQGLVYLEGVLYEGTGLQGSSSLRRVDLESGRVEQLQRLAGTLFGEGIAAWGDKLIQLTYRNRLLLVYDRASFRLLATHPYPREGWGITHDGQRLIVSDGTSVLRFLDPQTFAESGRVAIHDRGRPVERLNELEFVEGEIFANVWQTDRIARIDPQTGEVTGWIDLAGLLPPALRRGNTDVLNGIAYDAKGRRLFVTGKLWPALFEIELLPRP</sequence>
<accession>A0ABN6E4N2</accession>
<organism evidence="1 2">
    <name type="scientific">Desulfuromonas versatilis</name>
    <dbReference type="NCBI Taxonomy" id="2802975"/>
    <lineage>
        <taxon>Bacteria</taxon>
        <taxon>Pseudomonadati</taxon>
        <taxon>Thermodesulfobacteriota</taxon>
        <taxon>Desulfuromonadia</taxon>
        <taxon>Desulfuromonadales</taxon>
        <taxon>Desulfuromonadaceae</taxon>
        <taxon>Desulfuromonas</taxon>
    </lineage>
</organism>
<dbReference type="PANTHER" id="PTHR31270">
    <property type="entry name" value="GLUTAMINYL-PEPTIDE CYCLOTRANSFERASE"/>
    <property type="match status" value="1"/>
</dbReference>
<dbReference type="Gene3D" id="2.130.10.10">
    <property type="entry name" value="YVTN repeat-like/Quinoprotein amine dehydrogenase"/>
    <property type="match status" value="1"/>
</dbReference>
<dbReference type="Pfam" id="PF05096">
    <property type="entry name" value="Glu_cyclase_2"/>
    <property type="match status" value="1"/>
</dbReference>
<dbReference type="PANTHER" id="PTHR31270:SF1">
    <property type="entry name" value="GLUTAMINYL-PEPTIDE CYCLOTRANSFERASE"/>
    <property type="match status" value="1"/>
</dbReference>
<keyword evidence="2" id="KW-1185">Reference proteome</keyword>
<dbReference type="SUPFAM" id="SSF50969">
    <property type="entry name" value="YVTN repeat-like/Quinoprotein amine dehydrogenase"/>
    <property type="match status" value="1"/>
</dbReference>
<evidence type="ECO:0000313" key="1">
    <source>
        <dbReference type="EMBL" id="BCR06041.1"/>
    </source>
</evidence>
<proteinExistence type="predicted"/>
<dbReference type="EMBL" id="AP024355">
    <property type="protein sequence ID" value="BCR06041.1"/>
    <property type="molecule type" value="Genomic_DNA"/>
</dbReference>
<dbReference type="InterPro" id="IPR007788">
    <property type="entry name" value="QCT"/>
</dbReference>